<feature type="compositionally biased region" description="Acidic residues" evidence="1">
    <location>
        <begin position="1"/>
        <end position="11"/>
    </location>
</feature>
<name>A0A9Q1FZH2_SYNKA</name>
<dbReference type="EMBL" id="JAINUF010000003">
    <property type="protein sequence ID" value="KAJ8370556.1"/>
    <property type="molecule type" value="Genomic_DNA"/>
</dbReference>
<proteinExistence type="predicted"/>
<accession>A0A9Q1FZH2</accession>
<dbReference type="Proteomes" id="UP001152622">
    <property type="component" value="Chromosome 3"/>
</dbReference>
<evidence type="ECO:0000313" key="2">
    <source>
        <dbReference type="EMBL" id="KAJ8370556.1"/>
    </source>
</evidence>
<keyword evidence="3" id="KW-1185">Reference proteome</keyword>
<feature type="compositionally biased region" description="Pro residues" evidence="1">
    <location>
        <begin position="22"/>
        <end position="37"/>
    </location>
</feature>
<reference evidence="2" key="1">
    <citation type="journal article" date="2023" name="Science">
        <title>Genome structures resolve the early diversification of teleost fishes.</title>
        <authorList>
            <person name="Parey E."/>
            <person name="Louis A."/>
            <person name="Montfort J."/>
            <person name="Bouchez O."/>
            <person name="Roques C."/>
            <person name="Iampietro C."/>
            <person name="Lluch J."/>
            <person name="Castinel A."/>
            <person name="Donnadieu C."/>
            <person name="Desvignes T."/>
            <person name="Floi Bucao C."/>
            <person name="Jouanno E."/>
            <person name="Wen M."/>
            <person name="Mejri S."/>
            <person name="Dirks R."/>
            <person name="Jansen H."/>
            <person name="Henkel C."/>
            <person name="Chen W.J."/>
            <person name="Zahm M."/>
            <person name="Cabau C."/>
            <person name="Klopp C."/>
            <person name="Thompson A.W."/>
            <person name="Robinson-Rechavi M."/>
            <person name="Braasch I."/>
            <person name="Lecointre G."/>
            <person name="Bobe J."/>
            <person name="Postlethwait J.H."/>
            <person name="Berthelot C."/>
            <person name="Roest Crollius H."/>
            <person name="Guiguen Y."/>
        </authorList>
    </citation>
    <scope>NUCLEOTIDE SEQUENCE</scope>
    <source>
        <strain evidence="2">WJC10195</strain>
    </source>
</reference>
<gene>
    <name evidence="2" type="ORF">SKAU_G00105840</name>
</gene>
<protein>
    <submittedName>
        <fullName evidence="2">Uncharacterized protein</fullName>
    </submittedName>
</protein>
<sequence>MKRKEEEEEDMNACVMERRAPSGPPYDTPPCAAPSPRTPISGSQARGSARVARGAPESTRPPAGCTFVRSDTCDHLSKGRQVRATDRAVKRASAAWHFSRCRNS</sequence>
<evidence type="ECO:0000256" key="1">
    <source>
        <dbReference type="SAM" id="MobiDB-lite"/>
    </source>
</evidence>
<feature type="region of interest" description="Disordered" evidence="1">
    <location>
        <begin position="1"/>
        <end position="66"/>
    </location>
</feature>
<evidence type="ECO:0000313" key="3">
    <source>
        <dbReference type="Proteomes" id="UP001152622"/>
    </source>
</evidence>
<comment type="caution">
    <text evidence="2">The sequence shown here is derived from an EMBL/GenBank/DDBJ whole genome shotgun (WGS) entry which is preliminary data.</text>
</comment>
<organism evidence="2 3">
    <name type="scientific">Synaphobranchus kaupii</name>
    <name type="common">Kaup's arrowtooth eel</name>
    <dbReference type="NCBI Taxonomy" id="118154"/>
    <lineage>
        <taxon>Eukaryota</taxon>
        <taxon>Metazoa</taxon>
        <taxon>Chordata</taxon>
        <taxon>Craniata</taxon>
        <taxon>Vertebrata</taxon>
        <taxon>Euteleostomi</taxon>
        <taxon>Actinopterygii</taxon>
        <taxon>Neopterygii</taxon>
        <taxon>Teleostei</taxon>
        <taxon>Anguilliformes</taxon>
        <taxon>Synaphobranchidae</taxon>
        <taxon>Synaphobranchus</taxon>
    </lineage>
</organism>
<dbReference type="AlphaFoldDB" id="A0A9Q1FZH2"/>